<dbReference type="OrthoDB" id="6365798at2759"/>
<dbReference type="Pfam" id="PF08473">
    <property type="entry name" value="VGCC_alpha2"/>
    <property type="match status" value="1"/>
</dbReference>
<keyword evidence="2" id="KW-0732">Signal</keyword>
<evidence type="ECO:0000259" key="3">
    <source>
        <dbReference type="PROSITE" id="PS50234"/>
    </source>
</evidence>
<dbReference type="PROSITE" id="PS50234">
    <property type="entry name" value="VWFA"/>
    <property type="match status" value="1"/>
</dbReference>
<dbReference type="PANTHER" id="PTHR10166:SF66">
    <property type="entry name" value="VWFA AND CACHE DOMAIN-CONTAINING PROTEIN CG16868"/>
    <property type="match status" value="1"/>
</dbReference>
<keyword evidence="1" id="KW-1133">Transmembrane helix</keyword>
<dbReference type="Pfam" id="PF00092">
    <property type="entry name" value="VWA"/>
    <property type="match status" value="1"/>
</dbReference>
<dbReference type="GeneID" id="111104902"/>
<evidence type="ECO:0000256" key="1">
    <source>
        <dbReference type="SAM" id="Phobius"/>
    </source>
</evidence>
<dbReference type="Gene3D" id="3.30.450.20">
    <property type="entry name" value="PAS domain"/>
    <property type="match status" value="2"/>
</dbReference>
<organism evidence="4 5">
    <name type="scientific">Crassostrea virginica</name>
    <name type="common">Eastern oyster</name>
    <dbReference type="NCBI Taxonomy" id="6565"/>
    <lineage>
        <taxon>Eukaryota</taxon>
        <taxon>Metazoa</taxon>
        <taxon>Spiralia</taxon>
        <taxon>Lophotrochozoa</taxon>
        <taxon>Mollusca</taxon>
        <taxon>Bivalvia</taxon>
        <taxon>Autobranchia</taxon>
        <taxon>Pteriomorphia</taxon>
        <taxon>Ostreida</taxon>
        <taxon>Ostreoidea</taxon>
        <taxon>Ostreidae</taxon>
        <taxon>Crassostrea</taxon>
    </lineage>
</organism>
<feature type="signal peptide" evidence="2">
    <location>
        <begin position="1"/>
        <end position="23"/>
    </location>
</feature>
<dbReference type="PANTHER" id="PTHR10166">
    <property type="entry name" value="VOLTAGE-DEPENDENT CALCIUM CHANNEL SUBUNIT ALPHA-2/DELTA-RELATED"/>
    <property type="match status" value="1"/>
</dbReference>
<protein>
    <submittedName>
        <fullName evidence="5">VWFA and cache domain-containing protein 1-like isoform X1</fullName>
    </submittedName>
</protein>
<dbReference type="RefSeq" id="XP_022294813.1">
    <property type="nucleotide sequence ID" value="XM_022439105.1"/>
</dbReference>
<keyword evidence="4" id="KW-1185">Reference proteome</keyword>
<dbReference type="Proteomes" id="UP000694844">
    <property type="component" value="Chromosome 1"/>
</dbReference>
<dbReference type="GO" id="GO:0005245">
    <property type="term" value="F:voltage-gated calcium channel activity"/>
    <property type="evidence" value="ECO:0007669"/>
    <property type="project" value="TreeGrafter"/>
</dbReference>
<accession>A0A8B8AVU4</accession>
<evidence type="ECO:0000256" key="2">
    <source>
        <dbReference type="SAM" id="SignalP"/>
    </source>
</evidence>
<dbReference type="SUPFAM" id="SSF53300">
    <property type="entry name" value="vWA-like"/>
    <property type="match status" value="1"/>
</dbReference>
<dbReference type="AlphaFoldDB" id="A0A8B8AVU4"/>
<dbReference type="InterPro" id="IPR002035">
    <property type="entry name" value="VWF_A"/>
</dbReference>
<dbReference type="KEGG" id="cvn:111104902"/>
<dbReference type="GO" id="GO:0005891">
    <property type="term" value="C:voltage-gated calcium channel complex"/>
    <property type="evidence" value="ECO:0007669"/>
    <property type="project" value="TreeGrafter"/>
</dbReference>
<evidence type="ECO:0000313" key="4">
    <source>
        <dbReference type="Proteomes" id="UP000694844"/>
    </source>
</evidence>
<feature type="domain" description="VWFA" evidence="3">
    <location>
        <begin position="205"/>
        <end position="399"/>
    </location>
</feature>
<feature type="chain" id="PRO_5034972866" evidence="2">
    <location>
        <begin position="24"/>
        <end position="1118"/>
    </location>
</feature>
<proteinExistence type="predicted"/>
<dbReference type="SMART" id="SM00327">
    <property type="entry name" value="VWA"/>
    <property type="match status" value="1"/>
</dbReference>
<dbReference type="InterPro" id="IPR013680">
    <property type="entry name" value="VDCC_a2/dsu"/>
</dbReference>
<reference evidence="4" key="1">
    <citation type="submission" date="2024-06" db="UniProtKB">
        <authorList>
            <consortium name="RefSeq"/>
        </authorList>
    </citation>
    <scope>NUCLEOTIDE SEQUENCE [LARGE SCALE GENOMIC DNA]</scope>
</reference>
<sequence>MNVPGLTLSLLMMSCAVVQNANAQGLISGDILANEINKTVNDVGWSFIQNEYNKVGYQEMRTDGEILVQEISDKISERMKEVNSALTSLKSAVESYKLSSDDVPQDCCIDGMYQPNFRFRTDVSLEMFCYSKPSYVTGNNFKYISNNVMDVMKTNLNKKSLQFQYISLKSGLYFNYPATLLTDCESYDPRFRPFYASTTKSKPRDVVVALEMSASMRGDKFVKAKQATFTVMETLSIHDRFGIVVFNNKAYTKDGCYENQLVPLTQTTKDSLQKFLNSLEGKSSANYTEAVQKAFVYFKTSTDGENRDQILLFVSDGSNDGGDPLEVIRDENQQLNNRVFIHTFGIGTGLTGLDNELLKNMTEQTLNDNNYGYIKRGKFVRVTDLTYLREAMGTFYDDSNIPITDIPTYTMPYKDFFTNESIITACLPFALNGVFEGVVCADVLLSELVAEILYLKQGEFSYAFVMDGEERTLVHPLIPDPRDVNAKEQDIINIYNFETSGDVHEVIWSMKKGFKGFKSLDITVVETRGQKYLDGDTHQIVKAIYHWTPIVASGSNYSVCLVMKLNNTEFSIIDQPQPIAGEFLYHRWDLMGKDWPGPFCRHFKRYATKGNSTVKLTPDAFIEPYQYTGIKETQVTVQQYKEYLSGERSINPGLKVSAIKSIRLTFPLEEFWKTKSQNEAPYVIWRYIATEDGIVRVYPGVRLTDDYDQKLRPWYHRALANKGRNVLLAPYTDRWGAGTVITITRAISIGKKQIIEGALGTDFSIYYFHQKLQDLYPICANKIKYTCIVIDDSGFLVMHPYFIETKSSTTPTDIPQVHITHMEGKISRSLISNGIMYRQPCRDTENKKEQFTYRVNLPISHQGGKVDSTEGYEIRPVTGSNVFLILKTKDRSENNEDRCCSEEKILESPSSIQCGDNPCTCLCFKELEFNDCRNKYSSASMDGIYPCYPQLPNLKTISASEDDKIESLPTCFPTNCTCRKSERECFQTSGCSWCQSDVSGNRVGFCDLKEICPSQRCLKDKCEAKCCGSECNPTPLSSSSAALDIGVGVGAAVVIIIVIFVVVFIVRRRQGETADDTYLHPTHDNDVGGGKHVYSEAPQYYLTEISATSEESLSTSAR</sequence>
<keyword evidence="1" id="KW-0812">Transmembrane</keyword>
<gene>
    <name evidence="5" type="primary">LOC111104902</name>
</gene>
<feature type="transmembrane region" description="Helical" evidence="1">
    <location>
        <begin position="1045"/>
        <end position="1066"/>
    </location>
</feature>
<dbReference type="InterPro" id="IPR036465">
    <property type="entry name" value="vWFA_dom_sf"/>
</dbReference>
<dbReference type="InterPro" id="IPR051173">
    <property type="entry name" value="Ca_channel_alpha-2/delta"/>
</dbReference>
<reference evidence="5" key="2">
    <citation type="submission" date="2025-08" db="UniProtKB">
        <authorList>
            <consortium name="RefSeq"/>
        </authorList>
    </citation>
    <scope>IDENTIFICATION</scope>
    <source>
        <tissue evidence="5">Whole sample</tissue>
    </source>
</reference>
<evidence type="ECO:0000313" key="5">
    <source>
        <dbReference type="RefSeq" id="XP_022294813.1"/>
    </source>
</evidence>
<name>A0A8B8AVU4_CRAVI</name>
<keyword evidence="1" id="KW-0472">Membrane</keyword>
<dbReference type="Gene3D" id="3.40.50.410">
    <property type="entry name" value="von Willebrand factor, type A domain"/>
    <property type="match status" value="1"/>
</dbReference>